<dbReference type="GO" id="GO:0005813">
    <property type="term" value="C:centrosome"/>
    <property type="evidence" value="ECO:0007669"/>
    <property type="project" value="UniProtKB-SubCell"/>
</dbReference>
<organism evidence="14 15">
    <name type="scientific">Fimbriiglobus ruber</name>
    <dbReference type="NCBI Taxonomy" id="1908690"/>
    <lineage>
        <taxon>Bacteria</taxon>
        <taxon>Pseudomonadati</taxon>
        <taxon>Planctomycetota</taxon>
        <taxon>Planctomycetia</taxon>
        <taxon>Gemmatales</taxon>
        <taxon>Gemmataceae</taxon>
        <taxon>Fimbriiglobus</taxon>
    </lineage>
</organism>
<evidence type="ECO:0000256" key="7">
    <source>
        <dbReference type="ARBA" id="ARBA00022777"/>
    </source>
</evidence>
<dbReference type="InterPro" id="IPR017441">
    <property type="entry name" value="Protein_kinase_ATP_BS"/>
</dbReference>
<keyword evidence="8 10" id="KW-0067">ATP-binding</keyword>
<dbReference type="Gene3D" id="1.25.40.10">
    <property type="entry name" value="Tetratricopeptide repeat domain"/>
    <property type="match status" value="2"/>
</dbReference>
<feature type="coiled-coil region" evidence="11">
    <location>
        <begin position="443"/>
        <end position="470"/>
    </location>
</feature>
<dbReference type="GO" id="GO:0004674">
    <property type="term" value="F:protein serine/threonine kinase activity"/>
    <property type="evidence" value="ECO:0007669"/>
    <property type="project" value="UniProtKB-KW"/>
</dbReference>
<feature type="binding site" evidence="10">
    <location>
        <position position="113"/>
    </location>
    <ligand>
        <name>ATP</name>
        <dbReference type="ChEBI" id="CHEBI:30616"/>
    </ligand>
</feature>
<keyword evidence="15" id="KW-1185">Reference proteome</keyword>
<feature type="compositionally biased region" description="Pro residues" evidence="12">
    <location>
        <begin position="815"/>
        <end position="825"/>
    </location>
</feature>
<dbReference type="RefSeq" id="WP_088255018.1">
    <property type="nucleotide sequence ID" value="NZ_NIDE01000005.1"/>
</dbReference>
<gene>
    <name evidence="14" type="ORF">FRUB_03844</name>
</gene>
<dbReference type="Pfam" id="PF13424">
    <property type="entry name" value="TPR_12"/>
    <property type="match status" value="1"/>
</dbReference>
<dbReference type="InterPro" id="IPR001245">
    <property type="entry name" value="Ser-Thr/Tyr_kinase_cat_dom"/>
</dbReference>
<keyword evidence="6 10" id="KW-0547">Nucleotide-binding</keyword>
<evidence type="ECO:0000256" key="8">
    <source>
        <dbReference type="ARBA" id="ARBA00022840"/>
    </source>
</evidence>
<feature type="domain" description="Protein kinase" evidence="13">
    <location>
        <begin position="84"/>
        <end position="388"/>
    </location>
</feature>
<dbReference type="GO" id="GO:0005524">
    <property type="term" value="F:ATP binding"/>
    <property type="evidence" value="ECO:0007669"/>
    <property type="project" value="UniProtKB-UniRule"/>
</dbReference>
<reference evidence="15" key="1">
    <citation type="submission" date="2017-06" db="EMBL/GenBank/DDBJ databases">
        <title>Genome analysis of Fimbriiglobus ruber SP5, the first member of the order Planctomycetales with confirmed chitinolytic capability.</title>
        <authorList>
            <person name="Ravin N.V."/>
            <person name="Rakitin A.L."/>
            <person name="Ivanova A.A."/>
            <person name="Beletsky A.V."/>
            <person name="Kulichevskaya I.S."/>
            <person name="Mardanov A.V."/>
            <person name="Dedysh S.N."/>
        </authorList>
    </citation>
    <scope>NUCLEOTIDE SEQUENCE [LARGE SCALE GENOMIC DNA]</scope>
    <source>
        <strain evidence="15">SP5</strain>
    </source>
</reference>
<dbReference type="EMBL" id="NIDE01000005">
    <property type="protein sequence ID" value="OWK41766.1"/>
    <property type="molecule type" value="Genomic_DNA"/>
</dbReference>
<dbReference type="PROSITE" id="PS00108">
    <property type="entry name" value="PROTEIN_KINASE_ST"/>
    <property type="match status" value="1"/>
</dbReference>
<comment type="subcellular location">
    <subcellularLocation>
        <location evidence="1">Cytoplasm</location>
        <location evidence="1">Cytoskeleton</location>
        <location evidence="1">Microtubule organizing center</location>
        <location evidence="1">Centrosome</location>
    </subcellularLocation>
    <subcellularLocation>
        <location evidence="2">Cytoplasm</location>
        <location evidence="2">Cytoskeleton</location>
        <location evidence="2">Spindle pole</location>
    </subcellularLocation>
</comment>
<feature type="region of interest" description="Disordered" evidence="12">
    <location>
        <begin position="185"/>
        <end position="211"/>
    </location>
</feature>
<dbReference type="AlphaFoldDB" id="A0A225DVV4"/>
<dbReference type="CDD" id="cd14014">
    <property type="entry name" value="STKc_PknB_like"/>
    <property type="match status" value="1"/>
</dbReference>
<keyword evidence="5" id="KW-0808">Transferase</keyword>
<comment type="caution">
    <text evidence="14">The sequence shown here is derived from an EMBL/GenBank/DDBJ whole genome shotgun (WGS) entry which is preliminary data.</text>
</comment>
<keyword evidence="7" id="KW-0418">Kinase</keyword>
<evidence type="ECO:0000256" key="12">
    <source>
        <dbReference type="SAM" id="MobiDB-lite"/>
    </source>
</evidence>
<accession>A0A225DVV4</accession>
<evidence type="ECO:0000313" key="14">
    <source>
        <dbReference type="EMBL" id="OWK41766.1"/>
    </source>
</evidence>
<dbReference type="PANTHER" id="PTHR43289:SF34">
    <property type="entry name" value="SERINE_THREONINE-PROTEIN KINASE YBDM-RELATED"/>
    <property type="match status" value="1"/>
</dbReference>
<name>A0A225DVV4_9BACT</name>
<keyword evidence="9" id="KW-0963">Cytoplasm</keyword>
<evidence type="ECO:0000256" key="4">
    <source>
        <dbReference type="ARBA" id="ARBA00022527"/>
    </source>
</evidence>
<feature type="compositionally biased region" description="Pro residues" evidence="12">
    <location>
        <begin position="689"/>
        <end position="704"/>
    </location>
</feature>
<dbReference type="PROSITE" id="PS00107">
    <property type="entry name" value="PROTEIN_KINASE_ATP"/>
    <property type="match status" value="1"/>
</dbReference>
<evidence type="ECO:0000256" key="2">
    <source>
        <dbReference type="ARBA" id="ARBA00004647"/>
    </source>
</evidence>
<dbReference type="GO" id="GO:0000922">
    <property type="term" value="C:spindle pole"/>
    <property type="evidence" value="ECO:0007669"/>
    <property type="project" value="UniProtKB-SubCell"/>
</dbReference>
<dbReference type="InterPro" id="IPR011990">
    <property type="entry name" value="TPR-like_helical_dom_sf"/>
</dbReference>
<evidence type="ECO:0000259" key="13">
    <source>
        <dbReference type="PROSITE" id="PS50011"/>
    </source>
</evidence>
<dbReference type="PROSITE" id="PS50011">
    <property type="entry name" value="PROTEIN_KINASE_DOM"/>
    <property type="match status" value="1"/>
</dbReference>
<keyword evidence="4" id="KW-0723">Serine/threonine-protein kinase</keyword>
<proteinExistence type="inferred from homology"/>
<dbReference type="SMART" id="SM00220">
    <property type="entry name" value="S_TKc"/>
    <property type="match status" value="1"/>
</dbReference>
<keyword evidence="11" id="KW-0175">Coiled coil</keyword>
<feature type="compositionally biased region" description="Gly residues" evidence="12">
    <location>
        <begin position="767"/>
        <end position="814"/>
    </location>
</feature>
<dbReference type="SUPFAM" id="SSF56112">
    <property type="entry name" value="Protein kinase-like (PK-like)"/>
    <property type="match status" value="1"/>
</dbReference>
<evidence type="ECO:0000256" key="5">
    <source>
        <dbReference type="ARBA" id="ARBA00022679"/>
    </source>
</evidence>
<dbReference type="PANTHER" id="PTHR43289">
    <property type="entry name" value="MITOGEN-ACTIVATED PROTEIN KINASE KINASE KINASE 20-RELATED"/>
    <property type="match status" value="1"/>
</dbReference>
<comment type="similarity">
    <text evidence="3">Belongs to the protein kinase superfamily. NEK Ser/Thr protein kinase family. NIMA subfamily.</text>
</comment>
<dbReference type="InterPro" id="IPR000719">
    <property type="entry name" value="Prot_kinase_dom"/>
</dbReference>
<dbReference type="OrthoDB" id="6111975at2"/>
<evidence type="ECO:0000256" key="9">
    <source>
        <dbReference type="ARBA" id="ARBA00023212"/>
    </source>
</evidence>
<sequence length="1112" mass="118565">MADPSDDTEPLDAAAEEFAGRWRAGERPSVEDYVRRFPGRATEVREMLSAVVALERMKPRWAANEDVPAPRLGADQPPARLDDFRIVRELGRGGMGVVYEAIQEPLGRAVALKLLPAHLLANTGLKARFQRESRAAALLHHTNIVPVFGVGEADGQCFYVMQLIRGCGLDQLVRAKVTELDRTTFPGGLRADTPADGSAGDPPVDQPPQSSAFLTSLTDLAPQEFCREIARIGAQAAEALAYAHDRGILHRDIKPSNLLLDEQGMVWVTDFGVAKIIEEADLTQSGDVVGTLRYMPPERFTGQSDARGDVYSLGVTLYELLTNRPAFPDTNPQHLINLIGNGLPSSVRRLNPDVPVDLEAVVLKAAAADPDQRYSSAGQLAQDLGRFLDNRPVLAKRTGPLTQGVRWCRRNPALAGAVACAVSLMVATTVVSTVANSRTRAANRDVTAAKNNLQDALDAEKAQRGQVEELSALALDSLNRTFDQFAPSRLVVAPAPVSEQGVEIPTPPATLPPEAVPLLENLLLTYEQIAARGATLPSLQARAAEANHRIGDIRQRLGRPVEAAAAYQTAIDLYGRTAAEVGDSLPLRLARVRNELGRVYRLLNRLDEADRLHEQAVRDLTTLPASLASRPECRFELACSYLALIPRKSLTTIGGQTAGAHARPDDFDDAPDHPPPGGPGKHPHDKGFGPPPGGFDRGPPPGHPGGPGGFDRGPPPGGPGGFGPGPPPPGGPGGFDRGPPPGGPGRFDRPPPGGPGGFDHGPPPGGPGGGFGPPGGPHGPGGPGGDFGPPGGPGGPRGPGGDFGPHGGPGGPHGPGGPPKGPPGPDSRREPEALEPLPKQSKVYAYRPDHPAVKAVKLLEQLTEESPLVPEYRHLLARCYRDLPHARPGQGMSPQANLEASVKLLWRLVSEHPRVPDYRFDLCETLGTPGGPTGRPDGTGQRVMDWLRQAIDLSAALVSQYPNVPEYVAARNRYLDQLAGQLRVANRLEDAEQMSRQAVTDQEKLVGRYPDVAAYTLELGLMERSLGRVLADRKQWPEARTRLDDAVRRVEDVWKKAPGLEGIRPFLSTAYRDSAAILTNAGEPALAAVALKRADEIQPERGPGDNVSGPRK</sequence>
<feature type="region of interest" description="Disordered" evidence="12">
    <location>
        <begin position="655"/>
        <end position="842"/>
    </location>
</feature>
<evidence type="ECO:0000256" key="3">
    <source>
        <dbReference type="ARBA" id="ARBA00010886"/>
    </source>
</evidence>
<dbReference type="InterPro" id="IPR008271">
    <property type="entry name" value="Ser/Thr_kinase_AS"/>
</dbReference>
<evidence type="ECO:0000256" key="6">
    <source>
        <dbReference type="ARBA" id="ARBA00022741"/>
    </source>
</evidence>
<dbReference type="InterPro" id="IPR011009">
    <property type="entry name" value="Kinase-like_dom_sf"/>
</dbReference>
<feature type="compositionally biased region" description="Pro residues" evidence="12">
    <location>
        <begin position="713"/>
        <end position="731"/>
    </location>
</feature>
<dbReference type="Proteomes" id="UP000214646">
    <property type="component" value="Unassembled WGS sequence"/>
</dbReference>
<keyword evidence="9" id="KW-0206">Cytoskeleton</keyword>
<dbReference type="Gene3D" id="1.10.510.10">
    <property type="entry name" value="Transferase(Phosphotransferase) domain 1"/>
    <property type="match status" value="1"/>
</dbReference>
<dbReference type="Gene3D" id="3.30.200.20">
    <property type="entry name" value="Phosphorylase Kinase, domain 1"/>
    <property type="match status" value="1"/>
</dbReference>
<dbReference type="SUPFAM" id="SSF48452">
    <property type="entry name" value="TPR-like"/>
    <property type="match status" value="2"/>
</dbReference>
<protein>
    <submittedName>
        <fullName evidence="14">Signal recognition particle, subunit Ffh SRP54</fullName>
    </submittedName>
</protein>
<dbReference type="Pfam" id="PF07714">
    <property type="entry name" value="PK_Tyr_Ser-Thr"/>
    <property type="match status" value="1"/>
</dbReference>
<evidence type="ECO:0000256" key="10">
    <source>
        <dbReference type="PROSITE-ProRule" id="PRU10141"/>
    </source>
</evidence>
<evidence type="ECO:0000256" key="11">
    <source>
        <dbReference type="SAM" id="Coils"/>
    </source>
</evidence>
<evidence type="ECO:0000256" key="1">
    <source>
        <dbReference type="ARBA" id="ARBA00004300"/>
    </source>
</evidence>
<evidence type="ECO:0000313" key="15">
    <source>
        <dbReference type="Proteomes" id="UP000214646"/>
    </source>
</evidence>